<keyword evidence="3" id="KW-1185">Reference proteome</keyword>
<comment type="caution">
    <text evidence="2">The sequence shown here is derived from an EMBL/GenBank/DDBJ whole genome shotgun (WGS) entry which is preliminary data.</text>
</comment>
<dbReference type="EMBL" id="JAXCEH010000026">
    <property type="protein sequence ID" value="MFA1557992.1"/>
    <property type="molecule type" value="Genomic_DNA"/>
</dbReference>
<dbReference type="InterPro" id="IPR001387">
    <property type="entry name" value="Cro/C1-type_HTH"/>
</dbReference>
<evidence type="ECO:0000313" key="3">
    <source>
        <dbReference type="Proteomes" id="UP001569904"/>
    </source>
</evidence>
<dbReference type="CDD" id="cd00093">
    <property type="entry name" value="HTH_XRE"/>
    <property type="match status" value="1"/>
</dbReference>
<protein>
    <submittedName>
        <fullName evidence="2">Helix-turn-helix transcriptional regulator</fullName>
    </submittedName>
</protein>
<evidence type="ECO:0000259" key="1">
    <source>
        <dbReference type="PROSITE" id="PS50943"/>
    </source>
</evidence>
<evidence type="ECO:0000313" key="2">
    <source>
        <dbReference type="EMBL" id="MFA1557992.1"/>
    </source>
</evidence>
<accession>A0ABV4R7B1</accession>
<dbReference type="Proteomes" id="UP001569904">
    <property type="component" value="Unassembled WGS sequence"/>
</dbReference>
<dbReference type="RefSeq" id="WP_371944855.1">
    <property type="nucleotide sequence ID" value="NZ_JAXCEH010000026.1"/>
</dbReference>
<dbReference type="SUPFAM" id="SSF47413">
    <property type="entry name" value="lambda repressor-like DNA-binding domains"/>
    <property type="match status" value="1"/>
</dbReference>
<feature type="domain" description="HTH cro/C1-type" evidence="1">
    <location>
        <begin position="19"/>
        <end position="72"/>
    </location>
</feature>
<dbReference type="Gene3D" id="1.10.260.40">
    <property type="entry name" value="lambda repressor-like DNA-binding domains"/>
    <property type="match status" value="1"/>
</dbReference>
<organism evidence="2 3">
    <name type="scientific">Actinomadura chokoriensis</name>
    <dbReference type="NCBI Taxonomy" id="454156"/>
    <lineage>
        <taxon>Bacteria</taxon>
        <taxon>Bacillati</taxon>
        <taxon>Actinomycetota</taxon>
        <taxon>Actinomycetes</taxon>
        <taxon>Streptosporangiales</taxon>
        <taxon>Thermomonosporaceae</taxon>
        <taxon>Actinomadura</taxon>
    </lineage>
</organism>
<sequence>MTEAATGSTVPRRQLGRYLRELRTNARLTVQAAAKALEWSEAKMWRIETGQTSLRSHDVETMCRVYGAPDHLKVALMGLAKETKGKGWWHAYGDVIPDGFDLFIGLEEAARSLEEYSPELVPGLFQTPNYARTVIRNNTRLKDEDIDRRVQLRVQRQTLVTRPTSPPTLRVTLNEAVIRRVIGGPTVMAAQLDRLAEINELPNVSIRVVPYEAGAHRGLDTGPFKIMRFPTTGDGRDHEPPTVYVQGFTGALYLDKPREIDRYAEAFVIIWDNALPPEDSSALFRQTAREMNRP</sequence>
<dbReference type="InterPro" id="IPR010982">
    <property type="entry name" value="Lambda_DNA-bd_dom_sf"/>
</dbReference>
<gene>
    <name evidence="2" type="ORF">SM436_30270</name>
</gene>
<dbReference type="Pfam" id="PF13560">
    <property type="entry name" value="HTH_31"/>
    <property type="match status" value="1"/>
</dbReference>
<proteinExistence type="predicted"/>
<name>A0ABV4R7B1_9ACTN</name>
<reference evidence="2 3" key="1">
    <citation type="submission" date="2023-11" db="EMBL/GenBank/DDBJ databases">
        <title>Actinomadura monticuli sp. nov., isolated from volcanic ash.</title>
        <authorList>
            <person name="Lee S.D."/>
            <person name="Yang H."/>
            <person name="Kim I.S."/>
        </authorList>
    </citation>
    <scope>NUCLEOTIDE SEQUENCE [LARGE SCALE GENOMIC DNA]</scope>
    <source>
        <strain evidence="2 3">DSM 45346</strain>
    </source>
</reference>
<dbReference type="Pfam" id="PF19054">
    <property type="entry name" value="DUF5753"/>
    <property type="match status" value="1"/>
</dbReference>
<dbReference type="PROSITE" id="PS50943">
    <property type="entry name" value="HTH_CROC1"/>
    <property type="match status" value="1"/>
</dbReference>
<dbReference type="InterPro" id="IPR043917">
    <property type="entry name" value="DUF5753"/>
</dbReference>